<dbReference type="AlphaFoldDB" id="A0A554WQ64"/>
<evidence type="ECO:0000313" key="8">
    <source>
        <dbReference type="EMBL" id="TSE25716.1"/>
    </source>
</evidence>
<dbReference type="InterPro" id="IPR038484">
    <property type="entry name" value="MucB/RseB_C_sf"/>
</dbReference>
<dbReference type="EMBL" id="VJND01000006">
    <property type="protein sequence ID" value="TSE25716.1"/>
    <property type="molecule type" value="Genomic_DNA"/>
</dbReference>
<evidence type="ECO:0000259" key="6">
    <source>
        <dbReference type="Pfam" id="PF03888"/>
    </source>
</evidence>
<dbReference type="Gene3D" id="3.30.200.100">
    <property type="entry name" value="MucB/RseB, C-terminal domain"/>
    <property type="match status" value="1"/>
</dbReference>
<dbReference type="InterPro" id="IPR033434">
    <property type="entry name" value="MucB/RseB_N"/>
</dbReference>
<proteinExistence type="inferred from homology"/>
<comment type="similarity">
    <text evidence="2">Belongs to the RseB family.</text>
</comment>
<keyword evidence="4" id="KW-0574">Periplasm</keyword>
<reference evidence="8 9" key="1">
    <citation type="submission" date="2019-07" db="EMBL/GenBank/DDBJ databases">
        <title>Tepidimonas sediminis YIM 72259 draft genome.</title>
        <authorList>
            <person name="Da Costa M.S."/>
            <person name="Froufe H.J.C."/>
            <person name="Egas C."/>
            <person name="Albuquerque L."/>
        </authorList>
    </citation>
    <scope>NUCLEOTIDE SEQUENCE [LARGE SCALE GENOMIC DNA]</scope>
    <source>
        <strain evidence="8 9">YIM 72259</strain>
    </source>
</reference>
<dbReference type="Proteomes" id="UP000320225">
    <property type="component" value="Unassembled WGS sequence"/>
</dbReference>
<name>A0A554WQ64_9BURK</name>
<feature type="chain" id="PRO_5022146570" evidence="5">
    <location>
        <begin position="38"/>
        <end position="339"/>
    </location>
</feature>
<dbReference type="GO" id="GO:0032885">
    <property type="term" value="P:regulation of polysaccharide biosynthetic process"/>
    <property type="evidence" value="ECO:0007669"/>
    <property type="project" value="TreeGrafter"/>
</dbReference>
<evidence type="ECO:0000256" key="3">
    <source>
        <dbReference type="ARBA" id="ARBA00022729"/>
    </source>
</evidence>
<dbReference type="InterPro" id="IPR033436">
    <property type="entry name" value="MucB/RseB_C"/>
</dbReference>
<feature type="domain" description="MucB/RseB C-terminal" evidence="7">
    <location>
        <begin position="242"/>
        <end position="336"/>
    </location>
</feature>
<dbReference type="Gene3D" id="2.50.20.10">
    <property type="entry name" value="Lipoprotein localisation LolA/LolB/LppX"/>
    <property type="match status" value="1"/>
</dbReference>
<keyword evidence="3 5" id="KW-0732">Signal</keyword>
<evidence type="ECO:0000313" key="9">
    <source>
        <dbReference type="Proteomes" id="UP000320225"/>
    </source>
</evidence>
<dbReference type="GO" id="GO:0045152">
    <property type="term" value="F:antisigma factor binding"/>
    <property type="evidence" value="ECO:0007669"/>
    <property type="project" value="TreeGrafter"/>
</dbReference>
<evidence type="ECO:0000259" key="7">
    <source>
        <dbReference type="Pfam" id="PF17188"/>
    </source>
</evidence>
<evidence type="ECO:0000256" key="2">
    <source>
        <dbReference type="ARBA" id="ARBA00008150"/>
    </source>
</evidence>
<dbReference type="Pfam" id="PF17188">
    <property type="entry name" value="MucB_RseB_C"/>
    <property type="match status" value="1"/>
</dbReference>
<evidence type="ECO:0000256" key="5">
    <source>
        <dbReference type="SAM" id="SignalP"/>
    </source>
</evidence>
<protein>
    <submittedName>
        <fullName evidence="8">Sigma factor AlgU regulatory protein MucB</fullName>
    </submittedName>
</protein>
<comment type="subcellular location">
    <subcellularLocation>
        <location evidence="1">Periplasm</location>
    </subcellularLocation>
</comment>
<dbReference type="GO" id="GO:0030288">
    <property type="term" value="C:outer membrane-bounded periplasmic space"/>
    <property type="evidence" value="ECO:0007669"/>
    <property type="project" value="TreeGrafter"/>
</dbReference>
<accession>A0A554WQ64</accession>
<dbReference type="CDD" id="cd16327">
    <property type="entry name" value="RseB"/>
    <property type="match status" value="1"/>
</dbReference>
<sequence length="339" mass="37302">MTAGIPMGQAGARRGRARRLLLGALLALGLGAPLARAAEPAPPALSVQGWIERLHEATRQRAYSGTFVVTRGDDVVAARVVHVCDGQRQIERIESLSGPARVTWRLDDEVLTLWPQQQTVLRERRETLRLFPGPLKVPGVRVDEHYRAEVRGRDRIAGYDAWVVEFVPRDAWRYGYRLWSELRTGLALKLQTLGAGQQVLEQMAYTELQLDAPLRQEALLRQMEDTRGWRTSRPQLSRTTPQAQGWRITPAVPGFQLMGCWQREGDGGRSRPPLQCVLSDGLASVSLFLGGGEPPPAGLAAAGAMQVRTQRSGEHTLVAVGEAPAATLERLLAGVERLP</sequence>
<feature type="signal peptide" evidence="5">
    <location>
        <begin position="1"/>
        <end position="37"/>
    </location>
</feature>
<dbReference type="PANTHER" id="PTHR38782:SF1">
    <property type="entry name" value="SIGMA-E FACTOR REGULATORY PROTEIN RSEB"/>
    <property type="match status" value="1"/>
</dbReference>
<gene>
    <name evidence="8" type="primary">mucB</name>
    <name evidence="8" type="ORF">Tsedi_01304</name>
</gene>
<feature type="domain" description="MucB/RseB N-terminal" evidence="6">
    <location>
        <begin position="47"/>
        <end position="220"/>
    </location>
</feature>
<evidence type="ECO:0000256" key="4">
    <source>
        <dbReference type="ARBA" id="ARBA00022764"/>
    </source>
</evidence>
<evidence type="ECO:0000256" key="1">
    <source>
        <dbReference type="ARBA" id="ARBA00004418"/>
    </source>
</evidence>
<dbReference type="PIRSF" id="PIRSF005427">
    <property type="entry name" value="RseB"/>
    <property type="match status" value="1"/>
</dbReference>
<dbReference type="PANTHER" id="PTHR38782">
    <property type="match status" value="1"/>
</dbReference>
<organism evidence="8 9">
    <name type="scientific">Tepidimonas sediminis</name>
    <dbReference type="NCBI Taxonomy" id="2588941"/>
    <lineage>
        <taxon>Bacteria</taxon>
        <taxon>Pseudomonadati</taxon>
        <taxon>Pseudomonadota</taxon>
        <taxon>Betaproteobacteria</taxon>
        <taxon>Burkholderiales</taxon>
        <taxon>Tepidimonas</taxon>
    </lineage>
</organism>
<dbReference type="InterPro" id="IPR005588">
    <property type="entry name" value="MucB_RseB"/>
</dbReference>
<comment type="caution">
    <text evidence="8">The sequence shown here is derived from an EMBL/GenBank/DDBJ whole genome shotgun (WGS) entry which is preliminary data.</text>
</comment>
<keyword evidence="9" id="KW-1185">Reference proteome</keyword>
<dbReference type="Pfam" id="PF03888">
    <property type="entry name" value="MucB_RseB"/>
    <property type="match status" value="1"/>
</dbReference>